<protein>
    <recommendedName>
        <fullName evidence="1">protein-ribulosamine 3-kinase</fullName>
        <ecNumber evidence="1">2.7.1.172</ecNumber>
    </recommendedName>
</protein>
<accession>A0A1V6RJM8</accession>
<dbReference type="EMBL" id="MDYP01000041">
    <property type="protein sequence ID" value="OQE01740.1"/>
    <property type="molecule type" value="Genomic_DNA"/>
</dbReference>
<evidence type="ECO:0000256" key="2">
    <source>
        <dbReference type="ARBA" id="ARBA00048655"/>
    </source>
</evidence>
<dbReference type="Proteomes" id="UP000191518">
    <property type="component" value="Unassembled WGS sequence"/>
</dbReference>
<comment type="caution">
    <text evidence="3">The sequence shown here is derived from an EMBL/GenBank/DDBJ whole genome shotgun (WGS) entry which is preliminary data.</text>
</comment>
<keyword evidence="4" id="KW-1185">Reference proteome</keyword>
<name>A0A1V6RJM8_9EURO</name>
<reference evidence="4" key="1">
    <citation type="journal article" date="2017" name="Nat. Microbiol.">
        <title>Global analysis of biosynthetic gene clusters reveals vast potential of secondary metabolite production in Penicillium species.</title>
        <authorList>
            <person name="Nielsen J.C."/>
            <person name="Grijseels S."/>
            <person name="Prigent S."/>
            <person name="Ji B."/>
            <person name="Dainat J."/>
            <person name="Nielsen K.F."/>
            <person name="Frisvad J.C."/>
            <person name="Workman M."/>
            <person name="Nielsen J."/>
        </authorList>
    </citation>
    <scope>NUCLEOTIDE SEQUENCE [LARGE SCALE GENOMIC DNA]</scope>
    <source>
        <strain evidence="4">IBT 29486</strain>
    </source>
</reference>
<dbReference type="SUPFAM" id="SSF56112">
    <property type="entry name" value="Protein kinase-like (PK-like)"/>
    <property type="match status" value="1"/>
</dbReference>
<dbReference type="Pfam" id="PF03881">
    <property type="entry name" value="Fructosamin_kin"/>
    <property type="match status" value="1"/>
</dbReference>
<dbReference type="InterPro" id="IPR011009">
    <property type="entry name" value="Kinase-like_dom_sf"/>
</dbReference>
<dbReference type="InterPro" id="IPR016477">
    <property type="entry name" value="Fructo-/Ketosamine-3-kinase"/>
</dbReference>
<dbReference type="PANTHER" id="PTHR12149">
    <property type="entry name" value="FRUCTOSAMINE 3 KINASE-RELATED PROTEIN"/>
    <property type="match status" value="1"/>
</dbReference>
<gene>
    <name evidence="3" type="ORF">PENVUL_c041G05535</name>
</gene>
<evidence type="ECO:0000313" key="3">
    <source>
        <dbReference type="EMBL" id="OQE01740.1"/>
    </source>
</evidence>
<evidence type="ECO:0000256" key="1">
    <source>
        <dbReference type="ARBA" id="ARBA00011961"/>
    </source>
</evidence>
<evidence type="ECO:0000313" key="4">
    <source>
        <dbReference type="Proteomes" id="UP000191518"/>
    </source>
</evidence>
<dbReference type="GO" id="GO:0102193">
    <property type="term" value="F:protein-ribulosamine 3-kinase activity"/>
    <property type="evidence" value="ECO:0007669"/>
    <property type="project" value="UniProtKB-EC"/>
</dbReference>
<dbReference type="EC" id="2.7.1.172" evidence="1"/>
<comment type="catalytic activity">
    <reaction evidence="2">
        <text>N(6)-D-ribulosyl-L-lysyl-[protein] + ATP = N(6)-(3-O-phospho-D-ribulosyl)-L-lysyl-[protein] + ADP + H(+)</text>
        <dbReference type="Rhea" id="RHEA:48432"/>
        <dbReference type="Rhea" id="RHEA-COMP:12103"/>
        <dbReference type="Rhea" id="RHEA-COMP:12104"/>
        <dbReference type="ChEBI" id="CHEBI:15378"/>
        <dbReference type="ChEBI" id="CHEBI:30616"/>
        <dbReference type="ChEBI" id="CHEBI:90418"/>
        <dbReference type="ChEBI" id="CHEBI:90420"/>
        <dbReference type="ChEBI" id="CHEBI:456216"/>
        <dbReference type="EC" id="2.7.1.172"/>
    </reaction>
    <physiologicalReaction direction="left-to-right" evidence="2">
        <dbReference type="Rhea" id="RHEA:48433"/>
    </physiologicalReaction>
</comment>
<dbReference type="Gene3D" id="3.90.1200.10">
    <property type="match status" value="1"/>
</dbReference>
<dbReference type="AlphaFoldDB" id="A0A1V6RJM8"/>
<proteinExistence type="predicted"/>
<dbReference type="PANTHER" id="PTHR12149:SF8">
    <property type="entry name" value="PROTEIN-RIBULOSAMINE 3-KINASE"/>
    <property type="match status" value="1"/>
</dbReference>
<organism evidence="3 4">
    <name type="scientific">Penicillium vulpinum</name>
    <dbReference type="NCBI Taxonomy" id="29845"/>
    <lineage>
        <taxon>Eukaryota</taxon>
        <taxon>Fungi</taxon>
        <taxon>Dikarya</taxon>
        <taxon>Ascomycota</taxon>
        <taxon>Pezizomycotina</taxon>
        <taxon>Eurotiomycetes</taxon>
        <taxon>Eurotiomycetidae</taxon>
        <taxon>Eurotiales</taxon>
        <taxon>Aspergillaceae</taxon>
        <taxon>Penicillium</taxon>
    </lineage>
</organism>
<sequence length="181" mass="19886">MTTSIPGGVESCPTFVLDKAVVNVLIKGQAVVSTEPSGNSAWASTAKITTKNSNGILHSYFVKIVRGELAGPRVLGEFLCMSELYKTMPSIVPVPRGYGKCLDSDDHFFLCDYLEMDHRTPNEAKLAASISELHRTSVSPTGQFGFHVTTYDGRLPLMTNWDSNWVSFYGKLLEGVYNLDI</sequence>